<comment type="caution">
    <text evidence="9">The sequence shown here is derived from an EMBL/GenBank/DDBJ whole genome shotgun (WGS) entry which is preliminary data.</text>
</comment>
<feature type="transmembrane region" description="Helical" evidence="7">
    <location>
        <begin position="361"/>
        <end position="382"/>
    </location>
</feature>
<dbReference type="InterPro" id="IPR020846">
    <property type="entry name" value="MFS_dom"/>
</dbReference>
<dbReference type="PANTHER" id="PTHR19432">
    <property type="entry name" value="SUGAR TRANSPORTER"/>
    <property type="match status" value="1"/>
</dbReference>
<sequence length="646" mass="68818">MATTESTVKTEGPLDLIQAGERKPPLTRTNIMVMTLGFFGNSFGFGIVFSAVNPLFTFIGASPEELPILNIAGPITGLFVQPLIGAVSDKTWSDRWGRRKPFIYAGALLAALVLIIFPFVGVLWAAVLCLWLLDIGNNTTAEPYRAFLSDRLPKNQLARGFLTQSFYAGLGAVLANLAIFALQKFVTGEGGNGLPYWMYVCFWMGTISVLVTVLIAMRKGPAELRPDDEELAEIKAAPKGLLVTFKDIAGAVRTMPVAMHKIGAVFFFQWYAMFIYWQFVAISLGETVFNSSPEAGGEAWEKTVSWAGLENATYNFFTMLAALFLIGWCQRVGAKKVQAFCLGLAAISLVSLSQIGNQYLALVPMIGLGIAWASMIGLPSMMVSTLVPKKQTGVYLGILNTMIVVPMLIETVTFGWIFKNLLGGSGSNAILLAGIMLACGGICMLWVNPPPEDEESPLIPLGAPRHIKSVYDEVIVGSDGSPTSLVTIGHAAGIAHAAEARLVVVTAYNSGGAQRTPAASYAPDAHQMLYGKDAADLAMQVSLRALSTSPEHNIKELVERIVPAEPAQALLDAAGDNPKNLIVVGNRGLGAAEGELLGSVPAEVVKHAVCNVMIVQTTRHAEDLAAMTSIMEIEPGGTGVPATPAG</sequence>
<keyword evidence="5 7" id="KW-1133">Transmembrane helix</keyword>
<proteinExistence type="inferred from homology"/>
<dbReference type="Gene3D" id="1.20.1250.20">
    <property type="entry name" value="MFS general substrate transporter like domains"/>
    <property type="match status" value="1"/>
</dbReference>
<keyword evidence="3" id="KW-0813">Transport</keyword>
<dbReference type="Proteomes" id="UP001501490">
    <property type="component" value="Unassembled WGS sequence"/>
</dbReference>
<evidence type="ECO:0000256" key="5">
    <source>
        <dbReference type="ARBA" id="ARBA00022989"/>
    </source>
</evidence>
<evidence type="ECO:0000259" key="8">
    <source>
        <dbReference type="PROSITE" id="PS50850"/>
    </source>
</evidence>
<feature type="transmembrane region" description="Helical" evidence="7">
    <location>
        <begin position="312"/>
        <end position="330"/>
    </location>
</feature>
<keyword evidence="6 7" id="KW-0472">Membrane</keyword>
<dbReference type="InterPro" id="IPR011701">
    <property type="entry name" value="MFS"/>
</dbReference>
<dbReference type="PROSITE" id="PS50850">
    <property type="entry name" value="MFS"/>
    <property type="match status" value="1"/>
</dbReference>
<organism evidence="9 10">
    <name type="scientific">Microlunatus ginsengisoli</name>
    <dbReference type="NCBI Taxonomy" id="363863"/>
    <lineage>
        <taxon>Bacteria</taxon>
        <taxon>Bacillati</taxon>
        <taxon>Actinomycetota</taxon>
        <taxon>Actinomycetes</taxon>
        <taxon>Propionibacteriales</taxon>
        <taxon>Propionibacteriaceae</taxon>
        <taxon>Microlunatus</taxon>
    </lineage>
</organism>
<accession>A0ABP6ZH42</accession>
<evidence type="ECO:0000256" key="2">
    <source>
        <dbReference type="ARBA" id="ARBA00008791"/>
    </source>
</evidence>
<dbReference type="InterPro" id="IPR014729">
    <property type="entry name" value="Rossmann-like_a/b/a_fold"/>
</dbReference>
<name>A0ABP6ZH42_9ACTN</name>
<dbReference type="PANTHER" id="PTHR19432:SF35">
    <property type="entry name" value="SOLUTE CARRIER FAMILY 45 MEMBER 3 ISOFORM X1"/>
    <property type="match status" value="1"/>
</dbReference>
<feature type="transmembrane region" description="Helical" evidence="7">
    <location>
        <begin position="194"/>
        <end position="216"/>
    </location>
</feature>
<reference evidence="10" key="1">
    <citation type="journal article" date="2019" name="Int. J. Syst. Evol. Microbiol.">
        <title>The Global Catalogue of Microorganisms (GCM) 10K type strain sequencing project: providing services to taxonomists for standard genome sequencing and annotation.</title>
        <authorList>
            <consortium name="The Broad Institute Genomics Platform"/>
            <consortium name="The Broad Institute Genome Sequencing Center for Infectious Disease"/>
            <person name="Wu L."/>
            <person name="Ma J."/>
        </authorList>
    </citation>
    <scope>NUCLEOTIDE SEQUENCE [LARGE SCALE GENOMIC DNA]</scope>
    <source>
        <strain evidence="10">JCM 16929</strain>
    </source>
</reference>
<feature type="transmembrane region" description="Helical" evidence="7">
    <location>
        <begin position="161"/>
        <end position="182"/>
    </location>
</feature>
<dbReference type="InterPro" id="IPR006015">
    <property type="entry name" value="Universal_stress_UspA"/>
</dbReference>
<evidence type="ECO:0000256" key="4">
    <source>
        <dbReference type="ARBA" id="ARBA00022692"/>
    </source>
</evidence>
<feature type="transmembrane region" description="Helical" evidence="7">
    <location>
        <begin position="68"/>
        <end position="87"/>
    </location>
</feature>
<keyword evidence="4 7" id="KW-0812">Transmembrane</keyword>
<gene>
    <name evidence="9" type="ORF">GCM10022236_08870</name>
</gene>
<dbReference type="InterPro" id="IPR006016">
    <property type="entry name" value="UspA"/>
</dbReference>
<feature type="domain" description="Major facilitator superfamily (MFS) profile" evidence="8">
    <location>
        <begin position="30"/>
        <end position="452"/>
    </location>
</feature>
<evidence type="ECO:0000256" key="6">
    <source>
        <dbReference type="ARBA" id="ARBA00023136"/>
    </source>
</evidence>
<feature type="transmembrane region" description="Helical" evidence="7">
    <location>
        <begin position="394"/>
        <end position="417"/>
    </location>
</feature>
<dbReference type="SUPFAM" id="SSF52402">
    <property type="entry name" value="Adenine nucleotide alpha hydrolases-like"/>
    <property type="match status" value="1"/>
</dbReference>
<feature type="transmembrane region" description="Helical" evidence="7">
    <location>
        <begin position="107"/>
        <end position="133"/>
    </location>
</feature>
<protein>
    <recommendedName>
        <fullName evidence="8">Major facilitator superfamily (MFS) profile domain-containing protein</fullName>
    </recommendedName>
</protein>
<evidence type="ECO:0000256" key="1">
    <source>
        <dbReference type="ARBA" id="ARBA00004651"/>
    </source>
</evidence>
<feature type="transmembrane region" description="Helical" evidence="7">
    <location>
        <begin position="337"/>
        <end position="355"/>
    </location>
</feature>
<dbReference type="InterPro" id="IPR036259">
    <property type="entry name" value="MFS_trans_sf"/>
</dbReference>
<dbReference type="EMBL" id="BAABAB010000006">
    <property type="protein sequence ID" value="GAA3609445.1"/>
    <property type="molecule type" value="Genomic_DNA"/>
</dbReference>
<dbReference type="Pfam" id="PF07690">
    <property type="entry name" value="MFS_1"/>
    <property type="match status" value="1"/>
</dbReference>
<comment type="similarity">
    <text evidence="2">Belongs to the universal stress protein A family.</text>
</comment>
<feature type="transmembrane region" description="Helical" evidence="7">
    <location>
        <begin position="31"/>
        <end position="56"/>
    </location>
</feature>
<dbReference type="Pfam" id="PF00582">
    <property type="entry name" value="Usp"/>
    <property type="match status" value="1"/>
</dbReference>
<feature type="transmembrane region" description="Helical" evidence="7">
    <location>
        <begin position="429"/>
        <end position="447"/>
    </location>
</feature>
<keyword evidence="10" id="KW-1185">Reference proteome</keyword>
<dbReference type="SUPFAM" id="SSF103473">
    <property type="entry name" value="MFS general substrate transporter"/>
    <property type="match status" value="1"/>
</dbReference>
<evidence type="ECO:0000313" key="9">
    <source>
        <dbReference type="EMBL" id="GAA3609445.1"/>
    </source>
</evidence>
<feature type="transmembrane region" description="Helical" evidence="7">
    <location>
        <begin position="262"/>
        <end position="284"/>
    </location>
</feature>
<dbReference type="Gene3D" id="3.40.50.620">
    <property type="entry name" value="HUPs"/>
    <property type="match status" value="1"/>
</dbReference>
<dbReference type="PRINTS" id="PR01438">
    <property type="entry name" value="UNVRSLSTRESS"/>
</dbReference>
<evidence type="ECO:0000313" key="10">
    <source>
        <dbReference type="Proteomes" id="UP001501490"/>
    </source>
</evidence>
<evidence type="ECO:0000256" key="7">
    <source>
        <dbReference type="SAM" id="Phobius"/>
    </source>
</evidence>
<evidence type="ECO:0000256" key="3">
    <source>
        <dbReference type="ARBA" id="ARBA00022448"/>
    </source>
</evidence>
<comment type="subcellular location">
    <subcellularLocation>
        <location evidence="1">Cell membrane</location>
        <topology evidence="1">Multi-pass membrane protein</topology>
    </subcellularLocation>
</comment>
<dbReference type="RefSeq" id="WP_344801883.1">
    <property type="nucleotide sequence ID" value="NZ_BAABAB010000006.1"/>
</dbReference>